<proteinExistence type="predicted"/>
<reference evidence="2 3" key="1">
    <citation type="submission" date="2011-11" db="EMBL/GenBank/DDBJ databases">
        <title>The Noncontiguous Finished sequence of Saccharomonospora cyanea NA-134.</title>
        <authorList>
            <consortium name="US DOE Joint Genome Institute"/>
            <person name="Lucas S."/>
            <person name="Han J."/>
            <person name="Lapidus A."/>
            <person name="Cheng J.-F."/>
            <person name="Goodwin L."/>
            <person name="Pitluck S."/>
            <person name="Peters L."/>
            <person name="Ovchinnikova G."/>
            <person name="Lu M."/>
            <person name="Detter J.C."/>
            <person name="Han C."/>
            <person name="Tapia R."/>
            <person name="Land M."/>
            <person name="Hauser L."/>
            <person name="Kyrpides N."/>
            <person name="Ivanova N."/>
            <person name="Pagani I."/>
            <person name="Brambilla E.-M."/>
            <person name="Klenk H.-P."/>
            <person name="Woyke T."/>
        </authorList>
    </citation>
    <scope>NUCLEOTIDE SEQUENCE [LARGE SCALE GENOMIC DNA]</scope>
    <source>
        <strain evidence="2 3">NA-134</strain>
    </source>
</reference>
<organism evidence="2 3">
    <name type="scientific">Saccharomonospora cyanea NA-134</name>
    <dbReference type="NCBI Taxonomy" id="882082"/>
    <lineage>
        <taxon>Bacteria</taxon>
        <taxon>Bacillati</taxon>
        <taxon>Actinomycetota</taxon>
        <taxon>Actinomycetes</taxon>
        <taxon>Pseudonocardiales</taxon>
        <taxon>Pseudonocardiaceae</taxon>
        <taxon>Saccharomonospora</taxon>
    </lineage>
</organism>
<evidence type="ECO:0000313" key="2">
    <source>
        <dbReference type="EMBL" id="EHR60456.1"/>
    </source>
</evidence>
<name>H5XFR4_9PSEU</name>
<dbReference type="AlphaFoldDB" id="H5XFR4"/>
<dbReference type="EMBL" id="CM001440">
    <property type="protein sequence ID" value="EHR60456.1"/>
    <property type="molecule type" value="Genomic_DNA"/>
</dbReference>
<evidence type="ECO:0000256" key="1">
    <source>
        <dbReference type="SAM" id="MobiDB-lite"/>
    </source>
</evidence>
<dbReference type="Proteomes" id="UP000002791">
    <property type="component" value="Chromosome"/>
</dbReference>
<sequence>MEGHATIAGSRAIAPPFGGVLLPVMTADMQTVRTLAQLAELTSSGEAPYLRYSPGPESDAEHSSTDHESGLTMPGVSANPLAAPKWWTLPLEDWLARRVCQYLRELDEGARPWVLSGRQVDFGPDNEPLLVDIQPVAWVAPELVEEARERYTTRLRAGAATHRDR</sequence>
<protein>
    <submittedName>
        <fullName evidence="2">Uncharacterized protein</fullName>
    </submittedName>
</protein>
<feature type="region of interest" description="Disordered" evidence="1">
    <location>
        <begin position="47"/>
        <end position="75"/>
    </location>
</feature>
<accession>H5XFR4</accession>
<gene>
    <name evidence="2" type="ORF">SaccyDRAFT_1554</name>
</gene>
<dbReference type="InterPro" id="IPR046080">
    <property type="entry name" value="DUF6098"/>
</dbReference>
<dbReference type="Pfam" id="PF19593">
    <property type="entry name" value="DUF6098"/>
    <property type="match status" value="1"/>
</dbReference>
<evidence type="ECO:0000313" key="3">
    <source>
        <dbReference type="Proteomes" id="UP000002791"/>
    </source>
</evidence>
<dbReference type="STRING" id="882082.SaccyDRAFT_1554"/>
<keyword evidence="3" id="KW-1185">Reference proteome</keyword>
<feature type="compositionally biased region" description="Basic and acidic residues" evidence="1">
    <location>
        <begin position="59"/>
        <end position="69"/>
    </location>
</feature>
<dbReference type="eggNOG" id="ENOG5032XAF">
    <property type="taxonomic scope" value="Bacteria"/>
</dbReference>
<dbReference type="HOGENOM" id="CLU_116748_1_0_11"/>